<evidence type="ECO:0000259" key="1">
    <source>
        <dbReference type="Pfam" id="PF13539"/>
    </source>
</evidence>
<reference evidence="3" key="1">
    <citation type="submission" date="2015-11" db="EMBL/GenBank/DDBJ databases">
        <authorList>
            <person name="Anvar S.Y."/>
        </authorList>
    </citation>
    <scope>NUCLEOTIDE SEQUENCE [LARGE SCALE GENOMIC DNA]</scope>
</reference>
<evidence type="ECO:0000313" key="3">
    <source>
        <dbReference type="Proteomes" id="UP000064525"/>
    </source>
</evidence>
<proteinExistence type="predicted"/>
<dbReference type="GeneID" id="78151571"/>
<dbReference type="Pfam" id="PF13539">
    <property type="entry name" value="Peptidase_M15_4"/>
    <property type="match status" value="1"/>
</dbReference>
<dbReference type="KEGG" id="hty:BN2458_PEG1382"/>
<dbReference type="InterPro" id="IPR009045">
    <property type="entry name" value="Zn_M74/Hedgehog-like"/>
</dbReference>
<dbReference type="AlphaFoldDB" id="A0A0S4PVF7"/>
<feature type="domain" description="Peptidase M15C" evidence="1">
    <location>
        <begin position="174"/>
        <end position="242"/>
    </location>
</feature>
<organism evidence="2 3">
    <name type="scientific">Helicobacter typhlonius</name>
    <dbReference type="NCBI Taxonomy" id="76936"/>
    <lineage>
        <taxon>Bacteria</taxon>
        <taxon>Pseudomonadati</taxon>
        <taxon>Campylobacterota</taxon>
        <taxon>Epsilonproteobacteria</taxon>
        <taxon>Campylobacterales</taxon>
        <taxon>Helicobacteraceae</taxon>
        <taxon>Helicobacter</taxon>
    </lineage>
</organism>
<dbReference type="PATRIC" id="fig|76936.10.peg.1350"/>
<protein>
    <recommendedName>
        <fullName evidence="1">Peptidase M15C domain-containing protein</fullName>
    </recommendedName>
</protein>
<accession>A0A0S4PVF7</accession>
<gene>
    <name evidence="2" type="ORF">BN2458_PEG1382</name>
</gene>
<name>A0A0S4PVF7_9HELI</name>
<dbReference type="Proteomes" id="UP000064525">
    <property type="component" value="Chromosome I"/>
</dbReference>
<dbReference type="GO" id="GO:0008233">
    <property type="term" value="F:peptidase activity"/>
    <property type="evidence" value="ECO:0007669"/>
    <property type="project" value="InterPro"/>
</dbReference>
<evidence type="ECO:0000313" key="2">
    <source>
        <dbReference type="EMBL" id="CUU40267.1"/>
    </source>
</evidence>
<dbReference type="Gene3D" id="3.30.1380.10">
    <property type="match status" value="1"/>
</dbReference>
<dbReference type="InterPro" id="IPR039561">
    <property type="entry name" value="Peptidase_M15C"/>
</dbReference>
<sequence length="258" mass="30813">MKKIIVCLCVSRALLWADEVMDIIAQECVKRYYPQVVSISDNQVLLKNGNSFVWDDGKRKDYDEMILSPDMNDAFTYPYPFSGNVTNRNEDTSRIRHLGFYKAIYGENEEEVKEHLVQVPWFKEYFNESFIVVTSANGVDKAFERVIQRLSNIQQAYYQFLSDQDAFYWRTIADSPNLSPHSFGIALDINTQFSKYWLWDKKERNEYQYENQIPLEIVRAFEEEGFIWGGRWWHYDTMHFEYRPEIICYAKNLQQLNK</sequence>
<dbReference type="SUPFAM" id="SSF55166">
    <property type="entry name" value="Hedgehog/DD-peptidase"/>
    <property type="match status" value="1"/>
</dbReference>
<dbReference type="EMBL" id="LN907858">
    <property type="protein sequence ID" value="CUU40267.1"/>
    <property type="molecule type" value="Genomic_DNA"/>
</dbReference>
<dbReference type="RefSeq" id="WP_173644080.1">
    <property type="nucleotide sequence ID" value="NZ_CAJTQN010000009.1"/>
</dbReference>